<dbReference type="PANTHER" id="PTHR36454">
    <property type="entry name" value="LMO2823 PROTEIN"/>
    <property type="match status" value="1"/>
</dbReference>
<dbReference type="PIRSF" id="PIRSF033563">
    <property type="entry name" value="UCP033563"/>
    <property type="match status" value="1"/>
</dbReference>
<dbReference type="InterPro" id="IPR008323">
    <property type="entry name" value="UCP033563"/>
</dbReference>
<dbReference type="RefSeq" id="WP_123928819.1">
    <property type="nucleotide sequence ID" value="NZ_RKRE01000002.1"/>
</dbReference>
<dbReference type="Proteomes" id="UP000282654">
    <property type="component" value="Unassembled WGS sequence"/>
</dbReference>
<reference evidence="1 2" key="1">
    <citation type="submission" date="2018-11" db="EMBL/GenBank/DDBJ databases">
        <title>Genomic Encyclopedia of Type Strains, Phase IV (KMG-IV): sequencing the most valuable type-strain genomes for metagenomic binning, comparative biology and taxonomic classification.</title>
        <authorList>
            <person name="Goeker M."/>
        </authorList>
    </citation>
    <scope>NUCLEOTIDE SEQUENCE [LARGE SCALE GENOMIC DNA]</scope>
    <source>
        <strain evidence="1 2">DSM 102936</strain>
    </source>
</reference>
<keyword evidence="2" id="KW-1185">Reference proteome</keyword>
<evidence type="ECO:0000313" key="2">
    <source>
        <dbReference type="Proteomes" id="UP000282654"/>
    </source>
</evidence>
<proteinExistence type="predicted"/>
<dbReference type="EMBL" id="RKRE01000002">
    <property type="protein sequence ID" value="RPF46711.1"/>
    <property type="molecule type" value="Genomic_DNA"/>
</dbReference>
<comment type="caution">
    <text evidence="1">The sequence shown here is derived from an EMBL/GenBank/DDBJ whole genome shotgun (WGS) entry which is preliminary data.</text>
</comment>
<dbReference type="AlphaFoldDB" id="A0A3N5BSG9"/>
<dbReference type="OrthoDB" id="9781616at2"/>
<gene>
    <name evidence="1" type="ORF">EDD75_0965</name>
</gene>
<organism evidence="1 2">
    <name type="scientific">Thermodesulfitimonas autotrophica</name>
    <dbReference type="NCBI Taxonomy" id="1894989"/>
    <lineage>
        <taxon>Bacteria</taxon>
        <taxon>Bacillati</taxon>
        <taxon>Bacillota</taxon>
        <taxon>Clostridia</taxon>
        <taxon>Thermoanaerobacterales</taxon>
        <taxon>Thermoanaerobacteraceae</taxon>
        <taxon>Thermodesulfitimonas</taxon>
    </lineage>
</organism>
<accession>A0A3N5BSG9</accession>
<name>A0A3N5BSG9_9THEO</name>
<dbReference type="PANTHER" id="PTHR36454:SF1">
    <property type="entry name" value="DUF1015 DOMAIN-CONTAINING PROTEIN"/>
    <property type="match status" value="1"/>
</dbReference>
<protein>
    <submittedName>
        <fullName evidence="1">Uncharacterized protein (DUF1015 family)</fullName>
    </submittedName>
</protein>
<dbReference type="Pfam" id="PF06245">
    <property type="entry name" value="DUF1015"/>
    <property type="match status" value="1"/>
</dbReference>
<sequence>MATLTPIRGWRYDPRSGDLAAVITPPYDVIDAAAQREYYARHPYNIIRLEYGLTFPDDDAGNNRYTRAAATFRKWREEGVLTNEDRPAFYFYEQTFYLSGVPRTRSGFFCGLKLEPYGKNIFPHEETLPAAKADRLELLRACKANFSPIFGLYADPEGLLAAIFARRGQPVYDFTDGDGQRHRLWVIQDEPVIAAVTDFFASRRVYIADGHHRFETALQYARERRAAANPTGVQPYDFILALLVNIYDPGLVILPTHRLVRVTPAFDLEAFLTAVAEFFTVVETRRDRVAQAAGRYVFGLYTREGRAFHLRLKEGLDPAGVLPGPGSPAWKRLEVAVLHALILERLLGIDAAECRAGTRVSYTHDATAACRLVDGGSWDMAFFLRAPEVAEMVAVAEAGERMPQKSTYFYPKVPTGLVLYALE</sequence>
<evidence type="ECO:0000313" key="1">
    <source>
        <dbReference type="EMBL" id="RPF46711.1"/>
    </source>
</evidence>